<evidence type="ECO:0000313" key="2">
    <source>
        <dbReference type="Proteomes" id="UP001326433"/>
    </source>
</evidence>
<dbReference type="Proteomes" id="UP001326433">
    <property type="component" value="Segment"/>
</dbReference>
<keyword evidence="2" id="KW-1185">Reference proteome</keyword>
<name>A0ABZ0ZXH3_9CAUD</name>
<dbReference type="EMBL" id="OR798392">
    <property type="protein sequence ID" value="WQZ01152.1"/>
    <property type="molecule type" value="Genomic_DNA"/>
</dbReference>
<proteinExistence type="predicted"/>
<evidence type="ECO:0000313" key="1">
    <source>
        <dbReference type="EMBL" id="WQZ01152.1"/>
    </source>
</evidence>
<sequence>MKKYRVVRNTYSDNSVVYSVQSKSLLFWRDEIHDTDSGVFLIKFASESQARAWIAKQQPVTLVSKEIL</sequence>
<accession>A0ABZ0ZXH3</accession>
<protein>
    <submittedName>
        <fullName evidence="1">Uncharacterized protein</fullName>
    </submittedName>
</protein>
<gene>
    <name evidence="1" type="ORF">CPT_Premi_012</name>
</gene>
<organism evidence="1 2">
    <name type="scientific">Proteus phage Premi</name>
    <dbReference type="NCBI Taxonomy" id="3097470"/>
    <lineage>
        <taxon>Viruses</taxon>
        <taxon>Duplodnaviria</taxon>
        <taxon>Heunggongvirae</taxon>
        <taxon>Uroviricota</taxon>
        <taxon>Caudoviricetes</taxon>
        <taxon>Autographivirales</taxon>
        <taxon>Autosignataviridae</taxon>
        <taxon>Molineuxvirinae</taxon>
        <taxon>Acadevirus</taxon>
        <taxon>Acadevirus premi</taxon>
    </lineage>
</organism>
<reference evidence="1 2" key="1">
    <citation type="submission" date="2024-01" db="EMBL/GenBank/DDBJ databases">
        <title>The Complete Genome Sequence of Proteus phage Premi.</title>
        <authorList>
            <person name="Valencia Toxqui G."/>
        </authorList>
    </citation>
    <scope>NUCLEOTIDE SEQUENCE [LARGE SCALE GENOMIC DNA]</scope>
</reference>